<dbReference type="InterPro" id="IPR001129">
    <property type="entry name" value="Membr-assoc_MAPEG"/>
</dbReference>
<protein>
    <recommendedName>
        <fullName evidence="8">MAPEG family protein</fullName>
    </recommendedName>
</protein>
<evidence type="ECO:0000313" key="7">
    <source>
        <dbReference type="Proteomes" id="UP000251800"/>
    </source>
</evidence>
<feature type="transmembrane region" description="Helical" evidence="5">
    <location>
        <begin position="111"/>
        <end position="130"/>
    </location>
</feature>
<organism evidence="6 7">
    <name type="scientific">Abyssibacter profundi</name>
    <dbReference type="NCBI Taxonomy" id="2182787"/>
    <lineage>
        <taxon>Bacteria</taxon>
        <taxon>Pseudomonadati</taxon>
        <taxon>Pseudomonadota</taxon>
        <taxon>Gammaproteobacteria</taxon>
        <taxon>Chromatiales</taxon>
        <taxon>Oceanococcaceae</taxon>
        <taxon>Abyssibacter</taxon>
    </lineage>
</organism>
<evidence type="ECO:0000256" key="4">
    <source>
        <dbReference type="ARBA" id="ARBA00023136"/>
    </source>
</evidence>
<dbReference type="SUPFAM" id="SSF161084">
    <property type="entry name" value="MAPEG domain-like"/>
    <property type="match status" value="1"/>
</dbReference>
<dbReference type="RefSeq" id="WP_109720132.1">
    <property type="nucleotide sequence ID" value="NZ_QEQK01000007.1"/>
</dbReference>
<keyword evidence="2 5" id="KW-0812">Transmembrane</keyword>
<dbReference type="Pfam" id="PF01124">
    <property type="entry name" value="MAPEG"/>
    <property type="match status" value="1"/>
</dbReference>
<evidence type="ECO:0000256" key="2">
    <source>
        <dbReference type="ARBA" id="ARBA00022692"/>
    </source>
</evidence>
<dbReference type="EMBL" id="QEQK01000007">
    <property type="protein sequence ID" value="PWN55917.1"/>
    <property type="molecule type" value="Genomic_DNA"/>
</dbReference>
<keyword evidence="3 5" id="KW-1133">Transmembrane helix</keyword>
<reference evidence="6 7" key="1">
    <citation type="submission" date="2018-05" db="EMBL/GenBank/DDBJ databases">
        <title>Abyssibacter profundi OUC007T gen. nov., sp. nov, a marine bacterium isolated from seawater of the Mariana Trench.</title>
        <authorList>
            <person name="Zhou S."/>
        </authorList>
    </citation>
    <scope>NUCLEOTIDE SEQUENCE [LARGE SCALE GENOMIC DNA]</scope>
    <source>
        <strain evidence="6 7">OUC007</strain>
    </source>
</reference>
<evidence type="ECO:0008006" key="8">
    <source>
        <dbReference type="Google" id="ProtNLM"/>
    </source>
</evidence>
<sequence length="131" mass="14135">MLYTATAVTAALSGLLILILALRVSQLRIQHQVSLGDGGHAPLLRAIRAHANATEHTPIFLIMLLLLEQWAPALAVWVLGLVFVFARLLFSTALLRRSFSRSRQVGAGLTYLSALVVAVWLLIAGLTQALA</sequence>
<dbReference type="Gene3D" id="1.20.120.550">
    <property type="entry name" value="Membrane associated eicosanoid/glutathione metabolism-like domain"/>
    <property type="match status" value="1"/>
</dbReference>
<dbReference type="PANTHER" id="PTHR35814">
    <property type="match status" value="1"/>
</dbReference>
<feature type="transmembrane region" description="Helical" evidence="5">
    <location>
        <begin position="70"/>
        <end position="90"/>
    </location>
</feature>
<evidence type="ECO:0000256" key="3">
    <source>
        <dbReference type="ARBA" id="ARBA00022989"/>
    </source>
</evidence>
<evidence type="ECO:0000313" key="6">
    <source>
        <dbReference type="EMBL" id="PWN55917.1"/>
    </source>
</evidence>
<dbReference type="GO" id="GO:0016020">
    <property type="term" value="C:membrane"/>
    <property type="evidence" value="ECO:0007669"/>
    <property type="project" value="UniProtKB-SubCell"/>
</dbReference>
<dbReference type="Proteomes" id="UP000251800">
    <property type="component" value="Unassembled WGS sequence"/>
</dbReference>
<evidence type="ECO:0000256" key="1">
    <source>
        <dbReference type="ARBA" id="ARBA00004370"/>
    </source>
</evidence>
<keyword evidence="7" id="KW-1185">Reference proteome</keyword>
<dbReference type="InterPro" id="IPR023352">
    <property type="entry name" value="MAPEG-like_dom_sf"/>
</dbReference>
<dbReference type="PANTHER" id="PTHR35814:SF1">
    <property type="entry name" value="GLUTATHIONE S-TRANSFERASE-RELATED"/>
    <property type="match status" value="1"/>
</dbReference>
<evidence type="ECO:0000256" key="5">
    <source>
        <dbReference type="SAM" id="Phobius"/>
    </source>
</evidence>
<comment type="subcellular location">
    <subcellularLocation>
        <location evidence="1">Membrane</location>
    </subcellularLocation>
</comment>
<name>A0A363UKJ7_9GAMM</name>
<proteinExistence type="predicted"/>
<gene>
    <name evidence="6" type="ORF">DEH80_08805</name>
</gene>
<accession>A0A363UKJ7</accession>
<comment type="caution">
    <text evidence="6">The sequence shown here is derived from an EMBL/GenBank/DDBJ whole genome shotgun (WGS) entry which is preliminary data.</text>
</comment>
<keyword evidence="4 5" id="KW-0472">Membrane</keyword>
<dbReference type="AlphaFoldDB" id="A0A363UKJ7"/>
<dbReference type="OrthoDB" id="8537976at2"/>